<keyword evidence="4" id="KW-1185">Reference proteome</keyword>
<dbReference type="EMBL" id="KB908923">
    <property type="protein sequence ID" value="EOB14798.1"/>
    <property type="molecule type" value="Genomic_DNA"/>
</dbReference>
<evidence type="ECO:0000313" key="4">
    <source>
        <dbReference type="Proteomes" id="UP000016927"/>
    </source>
</evidence>
<dbReference type="VEuPathDB" id="MicrosporidiaDB:NBO_15g0010"/>
<sequence length="184" mass="21617">MKLLLSLNVILSAVYFEVFTTTFPNDDVLSIEDQSTSQDSNLFKDYVGEEQDIKEIVNKVTKLLVSYNLKKGIDAYISAVPHFNGNLFKIQNYFSKLLGIIMVLNQKVTESREDLWNGIEDLDYSQLEDLINESYKEIHELKNLSEDQDDKIINQDKIIEDLEKYYERVREMELELYKEILENK</sequence>
<proteinExistence type="predicted"/>
<keyword evidence="2" id="KW-0732">Signal</keyword>
<accession>R0MPK6</accession>
<reference evidence="3 4" key="1">
    <citation type="journal article" date="2013" name="BMC Genomics">
        <title>Comparative genomics of parasitic silkworm microsporidia reveal an association between genome expansion and host adaptation.</title>
        <authorList>
            <person name="Pan G."/>
            <person name="Xu J."/>
            <person name="Li T."/>
            <person name="Xia Q."/>
            <person name="Liu S.L."/>
            <person name="Zhang G."/>
            <person name="Li S."/>
            <person name="Li C."/>
            <person name="Liu H."/>
            <person name="Yang L."/>
            <person name="Liu T."/>
            <person name="Zhang X."/>
            <person name="Wu Z."/>
            <person name="Fan W."/>
            <person name="Dang X."/>
            <person name="Xiang H."/>
            <person name="Tao M."/>
            <person name="Li Y."/>
            <person name="Hu J."/>
            <person name="Li Z."/>
            <person name="Lin L."/>
            <person name="Luo J."/>
            <person name="Geng L."/>
            <person name="Wang L."/>
            <person name="Long M."/>
            <person name="Wan Y."/>
            <person name="He N."/>
            <person name="Zhang Z."/>
            <person name="Lu C."/>
            <person name="Keeling P.J."/>
            <person name="Wang J."/>
            <person name="Xiang Z."/>
            <person name="Zhou Z."/>
        </authorList>
    </citation>
    <scope>NUCLEOTIDE SEQUENCE [LARGE SCALE GENOMIC DNA]</scope>
    <source>
        <strain evidence="4">CQ1 / CVCC 102059</strain>
    </source>
</reference>
<organism evidence="3 4">
    <name type="scientific">Nosema bombycis (strain CQ1 / CVCC 102059)</name>
    <name type="common">Microsporidian parasite</name>
    <name type="synonym">Pebrine of silkworm</name>
    <dbReference type="NCBI Taxonomy" id="578461"/>
    <lineage>
        <taxon>Eukaryota</taxon>
        <taxon>Fungi</taxon>
        <taxon>Fungi incertae sedis</taxon>
        <taxon>Microsporidia</taxon>
        <taxon>Nosematidae</taxon>
        <taxon>Nosema</taxon>
    </lineage>
</organism>
<dbReference type="AlphaFoldDB" id="R0MPK6"/>
<evidence type="ECO:0000256" key="2">
    <source>
        <dbReference type="SAM" id="SignalP"/>
    </source>
</evidence>
<keyword evidence="1" id="KW-0175">Coiled coil</keyword>
<gene>
    <name evidence="3" type="ORF">NBO_15g0010</name>
</gene>
<feature type="chain" id="PRO_5004355268" evidence="2">
    <location>
        <begin position="21"/>
        <end position="184"/>
    </location>
</feature>
<feature type="coiled-coil region" evidence="1">
    <location>
        <begin position="124"/>
        <end position="175"/>
    </location>
</feature>
<dbReference type="Proteomes" id="UP000016927">
    <property type="component" value="Unassembled WGS sequence"/>
</dbReference>
<feature type="signal peptide" evidence="2">
    <location>
        <begin position="1"/>
        <end position="20"/>
    </location>
</feature>
<name>R0MPK6_NOSB1</name>
<dbReference type="HOGENOM" id="CLU_1468597_0_0_1"/>
<evidence type="ECO:0000313" key="3">
    <source>
        <dbReference type="EMBL" id="EOB14798.1"/>
    </source>
</evidence>
<evidence type="ECO:0000256" key="1">
    <source>
        <dbReference type="SAM" id="Coils"/>
    </source>
</evidence>
<protein>
    <submittedName>
        <fullName evidence="3">Uncharacterized protein</fullName>
    </submittedName>
</protein>